<protein>
    <recommendedName>
        <fullName evidence="5">RING-type E3 ubiquitin transferase</fullName>
        <ecNumber evidence="5">2.3.2.27</ecNumber>
    </recommendedName>
</protein>
<feature type="transmembrane region" description="Helical" evidence="17">
    <location>
        <begin position="103"/>
        <end position="122"/>
    </location>
</feature>
<feature type="region of interest" description="Disordered" evidence="16">
    <location>
        <begin position="1"/>
        <end position="22"/>
    </location>
</feature>
<dbReference type="UniPathway" id="UPA00143"/>
<evidence type="ECO:0000256" key="9">
    <source>
        <dbReference type="ARBA" id="ARBA00022771"/>
    </source>
</evidence>
<evidence type="ECO:0000256" key="8">
    <source>
        <dbReference type="ARBA" id="ARBA00022723"/>
    </source>
</evidence>
<dbReference type="Gene3D" id="3.30.40.10">
    <property type="entry name" value="Zinc/RING finger domain, C3HC4 (zinc finger)"/>
    <property type="match status" value="1"/>
</dbReference>
<evidence type="ECO:0000259" key="18">
    <source>
        <dbReference type="PROSITE" id="PS50089"/>
    </source>
</evidence>
<evidence type="ECO:0000256" key="5">
    <source>
        <dbReference type="ARBA" id="ARBA00012483"/>
    </source>
</evidence>
<dbReference type="SMART" id="SM00184">
    <property type="entry name" value="RING"/>
    <property type="match status" value="1"/>
</dbReference>
<dbReference type="InterPro" id="IPR001841">
    <property type="entry name" value="Znf_RING"/>
</dbReference>
<comment type="subcellular location">
    <subcellularLocation>
        <location evidence="2">Endoplasmic reticulum membrane</location>
        <topology evidence="2">Multi-pass membrane protein</topology>
    </subcellularLocation>
</comment>
<comment type="caution">
    <text evidence="19">The sequence shown here is derived from an EMBL/GenBank/DDBJ whole genome shotgun (WGS) entry which is preliminary data.</text>
</comment>
<feature type="region of interest" description="Disordered" evidence="16">
    <location>
        <begin position="707"/>
        <end position="920"/>
    </location>
</feature>
<evidence type="ECO:0000256" key="1">
    <source>
        <dbReference type="ARBA" id="ARBA00000900"/>
    </source>
</evidence>
<dbReference type="GO" id="GO:0005789">
    <property type="term" value="C:endoplasmic reticulum membrane"/>
    <property type="evidence" value="ECO:0007669"/>
    <property type="project" value="UniProtKB-SubCell"/>
</dbReference>
<feature type="domain" description="RING-type" evidence="18">
    <location>
        <begin position="445"/>
        <end position="496"/>
    </location>
</feature>
<dbReference type="EC" id="2.3.2.27" evidence="5"/>
<dbReference type="GO" id="GO:0008270">
    <property type="term" value="F:zinc ion binding"/>
    <property type="evidence" value="ECO:0007669"/>
    <property type="project" value="UniProtKB-KW"/>
</dbReference>
<organism evidence="19 20">
    <name type="scientific">Xylaria flabelliformis</name>
    <dbReference type="NCBI Taxonomy" id="2512241"/>
    <lineage>
        <taxon>Eukaryota</taxon>
        <taxon>Fungi</taxon>
        <taxon>Dikarya</taxon>
        <taxon>Ascomycota</taxon>
        <taxon>Pezizomycotina</taxon>
        <taxon>Sordariomycetes</taxon>
        <taxon>Xylariomycetidae</taxon>
        <taxon>Xylariales</taxon>
        <taxon>Xylariaceae</taxon>
        <taxon>Xylaria</taxon>
    </lineage>
</organism>
<dbReference type="EMBL" id="VFLP01000032">
    <property type="protein sequence ID" value="TRX92969.1"/>
    <property type="molecule type" value="Genomic_DNA"/>
</dbReference>
<keyword evidence="9 15" id="KW-0863">Zinc-finger</keyword>
<evidence type="ECO:0000256" key="11">
    <source>
        <dbReference type="ARBA" id="ARBA00022824"/>
    </source>
</evidence>
<feature type="compositionally biased region" description="Polar residues" evidence="16">
    <location>
        <begin position="787"/>
        <end position="831"/>
    </location>
</feature>
<dbReference type="Proteomes" id="UP000319160">
    <property type="component" value="Unassembled WGS sequence"/>
</dbReference>
<keyword evidence="11" id="KW-0256">Endoplasmic reticulum</keyword>
<keyword evidence="10" id="KW-0833">Ubl conjugation pathway</keyword>
<dbReference type="GO" id="GO:0043161">
    <property type="term" value="P:proteasome-mediated ubiquitin-dependent protein catabolic process"/>
    <property type="evidence" value="ECO:0007669"/>
    <property type="project" value="TreeGrafter"/>
</dbReference>
<feature type="compositionally biased region" description="Low complexity" evidence="16">
    <location>
        <begin position="739"/>
        <end position="750"/>
    </location>
</feature>
<keyword evidence="14 17" id="KW-0472">Membrane</keyword>
<feature type="transmembrane region" description="Helical" evidence="17">
    <location>
        <begin position="380"/>
        <end position="400"/>
    </location>
</feature>
<dbReference type="PANTHER" id="PTHR22763:SF184">
    <property type="entry name" value="E3 UBIQUITIN-PROTEIN LIGASE SYNOVIOLIN"/>
    <property type="match status" value="1"/>
</dbReference>
<comment type="pathway">
    <text evidence="3">Protein modification; protein ubiquitination.</text>
</comment>
<sequence>MKAPGSGTHLLPPQELTRSPPHPARRLTLCNRWHHCHIARPPPSIREHHLRLLEKQTRNCSTQNRFHRNNGHLAASLQLYRLPKSIVFRHSVYRSALLLEMRLLWYAGASTALATSVVAYAFNQRANFYSAMVYLSQNNLSLMILINLVLLVYASFVWGLQRLCYGPLRPVEIEQLYEKAWFAVTETCLAMTIFREEVGAWFLVMFTALVTGKVWEWIGEGRVEVLEQQPPANPRLFHTRLSISLLLSVVYDAWLLWYAVHTVIQQARPNMMVMFLFEFAILATCSSRTASRYILSLIEADIVKKQTRTRLEERRRLVREQRNDILRRRESDDAAEAEAARQEELPDEEDIDEMDIEVPGWESKGHWILSLDLLTDFVKLVIYSVFFAILMMFYGLPIHIMRDLFMTARSFVKRLGALMRYRKALQDMNKYPDATQEDLSREDTCIICREEMRPWDPSVIGAVERSRPKKLPCGHILHFGCLKGWLERQQVCPTCRRSVVMDGAGPDGAAAAAQGPNIGGQPQPPAPVVPGGGGVGAGAGNPGQPAQARGNLRVFQFGPIRLGFAQGNAQNIHDLANQLRLPLDGANQPIAPAAMPTPTPAAPPVNSDGAQSSIESMQAQLQDISSRIQQEMYALQATQAELQTLYALTLELNRLRQVQPQAANGIGNQFGHAGVHTHFAAQQPLHHYPNSTMYIPPSSVTRHSVAPHASAIPSGSQDLPEGVTIPPGWSLLPLQRLDGQTTQQHTGAQHIPTTSSHESLLHQLHQHHHQQHQQHQHHHHQTAAHLSRNNIGHSPASAVNFSTPLTDTHNSVRNTDAPSGTERNSDPPTTRIQREPPNVAAPTPVVPQWGSRSQLLSNNRSGSSTTSTTGNSDQRNEHMAETGSHGPDSSNSDDNESDAGSGKGKAKAVTVEDVEEDESD</sequence>
<reference evidence="20" key="1">
    <citation type="submission" date="2019-06" db="EMBL/GenBank/DDBJ databases">
        <title>Draft genome sequence of the griseofulvin-producing fungus Xylaria cubensis strain G536.</title>
        <authorList>
            <person name="Mead M.E."/>
            <person name="Raja H.A."/>
            <person name="Steenwyk J.L."/>
            <person name="Knowles S.L."/>
            <person name="Oberlies N.H."/>
            <person name="Rokas A."/>
        </authorList>
    </citation>
    <scope>NUCLEOTIDE SEQUENCE [LARGE SCALE GENOMIC DNA]</scope>
    <source>
        <strain evidence="20">G536</strain>
    </source>
</reference>
<evidence type="ECO:0000256" key="6">
    <source>
        <dbReference type="ARBA" id="ARBA00022679"/>
    </source>
</evidence>
<feature type="compositionally biased region" description="Low complexity" evidence="16">
    <location>
        <begin position="836"/>
        <end position="847"/>
    </location>
</feature>
<evidence type="ECO:0000256" key="2">
    <source>
        <dbReference type="ARBA" id="ARBA00004477"/>
    </source>
</evidence>
<evidence type="ECO:0000256" key="10">
    <source>
        <dbReference type="ARBA" id="ARBA00022786"/>
    </source>
</evidence>
<dbReference type="AlphaFoldDB" id="A0A553HYE7"/>
<dbReference type="SUPFAM" id="SSF57850">
    <property type="entry name" value="RING/U-box"/>
    <property type="match status" value="1"/>
</dbReference>
<keyword evidence="8" id="KW-0479">Metal-binding</keyword>
<dbReference type="InterPro" id="IPR057992">
    <property type="entry name" value="TPR_SYVN1_N"/>
</dbReference>
<evidence type="ECO:0000256" key="14">
    <source>
        <dbReference type="ARBA" id="ARBA00023136"/>
    </source>
</evidence>
<feature type="transmembrane region" description="Helical" evidence="17">
    <location>
        <begin position="142"/>
        <end position="160"/>
    </location>
</feature>
<evidence type="ECO:0000256" key="4">
    <source>
        <dbReference type="ARBA" id="ARBA00010089"/>
    </source>
</evidence>
<keyword evidence="20" id="KW-1185">Reference proteome</keyword>
<dbReference type="GO" id="GO:0036503">
    <property type="term" value="P:ERAD pathway"/>
    <property type="evidence" value="ECO:0007669"/>
    <property type="project" value="TreeGrafter"/>
</dbReference>
<evidence type="ECO:0000256" key="7">
    <source>
        <dbReference type="ARBA" id="ARBA00022692"/>
    </source>
</evidence>
<evidence type="ECO:0000256" key="15">
    <source>
        <dbReference type="PROSITE-ProRule" id="PRU00175"/>
    </source>
</evidence>
<dbReference type="InterPro" id="IPR013083">
    <property type="entry name" value="Znf_RING/FYVE/PHD"/>
</dbReference>
<gene>
    <name evidence="19" type="ORF">FHL15_006107</name>
</gene>
<dbReference type="Pfam" id="PF13639">
    <property type="entry name" value="zf-RING_2"/>
    <property type="match status" value="1"/>
</dbReference>
<feature type="compositionally biased region" description="Basic residues" evidence="16">
    <location>
        <begin position="764"/>
        <end position="782"/>
    </location>
</feature>
<keyword evidence="6" id="KW-0808">Transferase</keyword>
<dbReference type="PROSITE" id="PS50089">
    <property type="entry name" value="ZF_RING_2"/>
    <property type="match status" value="1"/>
</dbReference>
<dbReference type="STRING" id="2512241.A0A553HYE7"/>
<evidence type="ECO:0000256" key="12">
    <source>
        <dbReference type="ARBA" id="ARBA00022833"/>
    </source>
</evidence>
<comment type="catalytic activity">
    <reaction evidence="1">
        <text>S-ubiquitinyl-[E2 ubiquitin-conjugating enzyme]-L-cysteine + [acceptor protein]-L-lysine = [E2 ubiquitin-conjugating enzyme]-L-cysteine + N(6)-ubiquitinyl-[acceptor protein]-L-lysine.</text>
        <dbReference type="EC" id="2.3.2.27"/>
    </reaction>
</comment>
<dbReference type="OrthoDB" id="7759664at2759"/>
<keyword evidence="7 17" id="KW-0812">Transmembrane</keyword>
<feature type="transmembrane region" description="Helical" evidence="17">
    <location>
        <begin position="238"/>
        <end position="260"/>
    </location>
</feature>
<feature type="transmembrane region" description="Helical" evidence="17">
    <location>
        <begin position="198"/>
        <end position="218"/>
    </location>
</feature>
<feature type="region of interest" description="Disordered" evidence="16">
    <location>
        <begin position="329"/>
        <end position="348"/>
    </location>
</feature>
<feature type="compositionally biased region" description="Low complexity" evidence="16">
    <location>
        <begin position="857"/>
        <end position="872"/>
    </location>
</feature>
<dbReference type="InterPro" id="IPR050731">
    <property type="entry name" value="HRD1_E3_ubiq-ligases"/>
</dbReference>
<dbReference type="Pfam" id="PF25563">
    <property type="entry name" value="TPR_SYVN1_N"/>
    <property type="match status" value="1"/>
</dbReference>
<dbReference type="PANTHER" id="PTHR22763">
    <property type="entry name" value="RING ZINC FINGER PROTEIN"/>
    <property type="match status" value="1"/>
</dbReference>
<evidence type="ECO:0000256" key="17">
    <source>
        <dbReference type="SAM" id="Phobius"/>
    </source>
</evidence>
<comment type="similarity">
    <text evidence="4">Belongs to the HRD1 family.</text>
</comment>
<evidence type="ECO:0000256" key="3">
    <source>
        <dbReference type="ARBA" id="ARBA00004906"/>
    </source>
</evidence>
<evidence type="ECO:0000313" key="20">
    <source>
        <dbReference type="Proteomes" id="UP000319160"/>
    </source>
</evidence>
<accession>A0A553HYE7</accession>
<dbReference type="CDD" id="cd16479">
    <property type="entry name" value="RING-H2_synoviolin"/>
    <property type="match status" value="1"/>
</dbReference>
<evidence type="ECO:0000256" key="16">
    <source>
        <dbReference type="SAM" id="MobiDB-lite"/>
    </source>
</evidence>
<evidence type="ECO:0000313" key="19">
    <source>
        <dbReference type="EMBL" id="TRX92969.1"/>
    </source>
</evidence>
<keyword evidence="12" id="KW-0862">Zinc</keyword>
<feature type="compositionally biased region" description="Basic and acidic residues" evidence="16">
    <location>
        <begin position="329"/>
        <end position="344"/>
    </location>
</feature>
<dbReference type="InterPro" id="IPR058051">
    <property type="entry name" value="Znf_RING_synoviolin"/>
</dbReference>
<evidence type="ECO:0000256" key="13">
    <source>
        <dbReference type="ARBA" id="ARBA00022989"/>
    </source>
</evidence>
<dbReference type="GO" id="GO:0016567">
    <property type="term" value="P:protein ubiquitination"/>
    <property type="evidence" value="ECO:0007669"/>
    <property type="project" value="UniProtKB-UniPathway"/>
</dbReference>
<keyword evidence="13 17" id="KW-1133">Transmembrane helix</keyword>
<proteinExistence type="inferred from homology"/>
<dbReference type="GO" id="GO:0061630">
    <property type="term" value="F:ubiquitin protein ligase activity"/>
    <property type="evidence" value="ECO:0007669"/>
    <property type="project" value="UniProtKB-EC"/>
</dbReference>
<name>A0A553HYE7_9PEZI</name>